<accession>A0A7N0UPD6</accession>
<dbReference type="Gramene" id="Kaladp0076s0051.1.v1.1">
    <property type="protein sequence ID" value="Kaladp0076s0051.1.v1.1.CDS.1"/>
    <property type="gene ID" value="Kaladp0076s0051.v1.1"/>
</dbReference>
<sequence>MELEVMTCDQALFFTNQVWFFLVSFGMKSSRVCVACKIKHEYDFMDAETKLSETTYRPDFFVYESLAGQEHVPCVEAASLHASSKSNQRAPTCR</sequence>
<dbReference type="Proteomes" id="UP000594263">
    <property type="component" value="Unplaced"/>
</dbReference>
<dbReference type="AlphaFoldDB" id="A0A7N0UPD6"/>
<name>A0A7N0UPD6_KALFE</name>
<proteinExistence type="predicted"/>
<reference evidence="1" key="1">
    <citation type="submission" date="2021-01" db="UniProtKB">
        <authorList>
            <consortium name="EnsemblPlants"/>
        </authorList>
    </citation>
    <scope>IDENTIFICATION</scope>
</reference>
<dbReference type="EnsemblPlants" id="Kaladp0076s0051.1.v1.1">
    <property type="protein sequence ID" value="Kaladp0076s0051.1.v1.1.CDS.1"/>
    <property type="gene ID" value="Kaladp0076s0051.v1.1"/>
</dbReference>
<organism evidence="1 2">
    <name type="scientific">Kalanchoe fedtschenkoi</name>
    <name type="common">Lavender scallops</name>
    <name type="synonym">South American air plant</name>
    <dbReference type="NCBI Taxonomy" id="63787"/>
    <lineage>
        <taxon>Eukaryota</taxon>
        <taxon>Viridiplantae</taxon>
        <taxon>Streptophyta</taxon>
        <taxon>Embryophyta</taxon>
        <taxon>Tracheophyta</taxon>
        <taxon>Spermatophyta</taxon>
        <taxon>Magnoliopsida</taxon>
        <taxon>eudicotyledons</taxon>
        <taxon>Gunneridae</taxon>
        <taxon>Pentapetalae</taxon>
        <taxon>Saxifragales</taxon>
        <taxon>Crassulaceae</taxon>
        <taxon>Kalanchoe</taxon>
    </lineage>
</organism>
<protein>
    <submittedName>
        <fullName evidence="1">Uncharacterized protein</fullName>
    </submittedName>
</protein>
<evidence type="ECO:0000313" key="1">
    <source>
        <dbReference type="EnsemblPlants" id="Kaladp0076s0051.1.v1.1.CDS.1"/>
    </source>
</evidence>
<evidence type="ECO:0000313" key="2">
    <source>
        <dbReference type="Proteomes" id="UP000594263"/>
    </source>
</evidence>
<keyword evidence="2" id="KW-1185">Reference proteome</keyword>